<evidence type="ECO:0000313" key="2">
    <source>
        <dbReference type="Proteomes" id="UP000253034"/>
    </source>
</evidence>
<keyword evidence="2" id="KW-1185">Reference proteome</keyword>
<evidence type="ECO:0000313" key="1">
    <source>
        <dbReference type="EMBL" id="RCX21102.1"/>
    </source>
</evidence>
<dbReference type="EMBL" id="QPJT01000001">
    <property type="protein sequence ID" value="RCX21102.1"/>
    <property type="molecule type" value="Genomic_DNA"/>
</dbReference>
<protein>
    <submittedName>
        <fullName evidence="1">Uncharacterized protein</fullName>
    </submittedName>
</protein>
<dbReference type="AlphaFoldDB" id="A0A369BHQ5"/>
<organism evidence="1 2">
    <name type="scientific">Anaerobacterium chartisolvens</name>
    <dbReference type="NCBI Taxonomy" id="1297424"/>
    <lineage>
        <taxon>Bacteria</taxon>
        <taxon>Bacillati</taxon>
        <taxon>Bacillota</taxon>
        <taxon>Clostridia</taxon>
        <taxon>Eubacteriales</taxon>
        <taxon>Oscillospiraceae</taxon>
        <taxon>Anaerobacterium</taxon>
    </lineage>
</organism>
<accession>A0A369BHQ5</accession>
<proteinExistence type="predicted"/>
<name>A0A369BHQ5_9FIRM</name>
<sequence>MVTEEEKRAEAIWTYCISPIQLLSFLKERAEQDA</sequence>
<comment type="caution">
    <text evidence="1">The sequence shown here is derived from an EMBL/GenBank/DDBJ whole genome shotgun (WGS) entry which is preliminary data.</text>
</comment>
<dbReference type="Proteomes" id="UP000253034">
    <property type="component" value="Unassembled WGS sequence"/>
</dbReference>
<gene>
    <name evidence="1" type="ORF">DFR58_101312</name>
</gene>
<reference evidence="1 2" key="1">
    <citation type="submission" date="2018-07" db="EMBL/GenBank/DDBJ databases">
        <title>Genomic Encyclopedia of Type Strains, Phase IV (KMG-IV): sequencing the most valuable type-strain genomes for metagenomic binning, comparative biology and taxonomic classification.</title>
        <authorList>
            <person name="Goeker M."/>
        </authorList>
    </citation>
    <scope>NUCLEOTIDE SEQUENCE [LARGE SCALE GENOMIC DNA]</scope>
    <source>
        <strain evidence="1 2">DSM 27016</strain>
    </source>
</reference>